<organism evidence="2 3">
    <name type="scientific">Actinoalloteichus hoggarensis</name>
    <dbReference type="NCBI Taxonomy" id="1470176"/>
    <lineage>
        <taxon>Bacteria</taxon>
        <taxon>Bacillati</taxon>
        <taxon>Actinomycetota</taxon>
        <taxon>Actinomycetes</taxon>
        <taxon>Pseudonocardiales</taxon>
        <taxon>Pseudonocardiaceae</taxon>
        <taxon>Actinoalloteichus</taxon>
    </lineage>
</organism>
<dbReference type="EMBL" id="CP022521">
    <property type="protein sequence ID" value="ASO21339.1"/>
    <property type="molecule type" value="Genomic_DNA"/>
</dbReference>
<accession>A0A221W6Z2</accession>
<name>A0A221W6Z2_9PSEU</name>
<dbReference type="PROSITE" id="PS51257">
    <property type="entry name" value="PROKAR_LIPOPROTEIN"/>
    <property type="match status" value="1"/>
</dbReference>
<evidence type="ECO:0000259" key="1">
    <source>
        <dbReference type="Pfam" id="PF13349"/>
    </source>
</evidence>
<dbReference type="RefSeq" id="WP_093942511.1">
    <property type="nucleotide sequence ID" value="NZ_CP022521.1"/>
</dbReference>
<dbReference type="KEGG" id="ahg:AHOG_18570"/>
<evidence type="ECO:0000313" key="2">
    <source>
        <dbReference type="EMBL" id="ASO21339.1"/>
    </source>
</evidence>
<dbReference type="Pfam" id="PF13349">
    <property type="entry name" value="DUF4097"/>
    <property type="match status" value="1"/>
</dbReference>
<proteinExistence type="predicted"/>
<protein>
    <recommendedName>
        <fullName evidence="1">DUF4097 domain-containing protein</fullName>
    </recommendedName>
</protein>
<dbReference type="OrthoDB" id="5243271at2"/>
<sequence>MIPSRRRGVRLLSATGALLGIAILTGCANVVDVADPETRGFGPATGDLMISVSDVEHLDVRPADVDEIEVTRWFAGSSVVGGTDAVWERHEDTLRLATDCSPFLVGRCDARYEVRVPPSVNVTIEGDSGRVSASGFDADLRITTASGALSVDDVGGALTLETASGALRATGIRSSVADVTAQSGEIELSFTEPPERLTTRAKSGEVTIEVPAVAYRLATTTHSGEVTNAVPTDPDAEHSITVETTSGRITLVTGQDGPST</sequence>
<dbReference type="Proteomes" id="UP000204221">
    <property type="component" value="Chromosome"/>
</dbReference>
<dbReference type="InterPro" id="IPR025164">
    <property type="entry name" value="Toastrack_DUF4097"/>
</dbReference>
<gene>
    <name evidence="2" type="ORF">AHOG_18570</name>
</gene>
<dbReference type="AlphaFoldDB" id="A0A221W6Z2"/>
<keyword evidence="3" id="KW-1185">Reference proteome</keyword>
<feature type="domain" description="DUF4097" evidence="1">
    <location>
        <begin position="121"/>
        <end position="251"/>
    </location>
</feature>
<evidence type="ECO:0000313" key="3">
    <source>
        <dbReference type="Proteomes" id="UP000204221"/>
    </source>
</evidence>
<reference evidence="2 3" key="1">
    <citation type="submission" date="2017-07" db="EMBL/GenBank/DDBJ databases">
        <title>Complete genome sequence of Actinoalloteichus hoggarensis DSM 45943, type strain of Actinoalloteichus hoggarensis.</title>
        <authorList>
            <person name="Ruckert C."/>
            <person name="Nouioui I."/>
            <person name="Willmese J."/>
            <person name="van Wezel G."/>
            <person name="Klenk H.-P."/>
            <person name="Kalinowski J."/>
            <person name="Zotchev S.B."/>
        </authorList>
    </citation>
    <scope>NUCLEOTIDE SEQUENCE [LARGE SCALE GENOMIC DNA]</scope>
    <source>
        <strain evidence="2 3">DSM 45943</strain>
    </source>
</reference>